<feature type="region of interest" description="Disordered" evidence="1">
    <location>
        <begin position="1"/>
        <end position="122"/>
    </location>
</feature>
<reference evidence="2 3" key="1">
    <citation type="journal article" date="2020" name="Nature">
        <title>Six reference-quality genomes reveal evolution of bat adaptations.</title>
        <authorList>
            <person name="Jebb D."/>
            <person name="Huang Z."/>
            <person name="Pippel M."/>
            <person name="Hughes G.M."/>
            <person name="Lavrichenko K."/>
            <person name="Devanna P."/>
            <person name="Winkler S."/>
            <person name="Jermiin L.S."/>
            <person name="Skirmuntt E.C."/>
            <person name="Katzourakis A."/>
            <person name="Burkitt-Gray L."/>
            <person name="Ray D.A."/>
            <person name="Sullivan K.A.M."/>
            <person name="Roscito J.G."/>
            <person name="Kirilenko B.M."/>
            <person name="Davalos L.M."/>
            <person name="Corthals A.P."/>
            <person name="Power M.L."/>
            <person name="Jones G."/>
            <person name="Ransome R.D."/>
            <person name="Dechmann D.K.N."/>
            <person name="Locatelli A.G."/>
            <person name="Puechmaille S.J."/>
            <person name="Fedrigo O."/>
            <person name="Jarvis E.D."/>
            <person name="Hiller M."/>
            <person name="Vernes S.C."/>
            <person name="Myers E.W."/>
            <person name="Teeling E.C."/>
        </authorList>
    </citation>
    <scope>NUCLEOTIDE SEQUENCE [LARGE SCALE GENOMIC DNA]</scope>
    <source>
        <strain evidence="2">MMyoMyo1</strain>
        <tissue evidence="2">Flight muscle</tissue>
    </source>
</reference>
<protein>
    <submittedName>
        <fullName evidence="2">Uncharacterized protein</fullName>
    </submittedName>
</protein>
<sequence length="122" mass="12442">MGSHPKSQDRGSRSPPAPSARRGAAAADAWGTPPSRVGGKQGGLTSAVSAGSLRGLSRLRADKGEPCAAAARHPRSSQPVRGLSEHPRKMRAGADSASKQGHPERRGGRGGRFCPGARAVCS</sequence>
<organism evidence="2 3">
    <name type="scientific">Myotis myotis</name>
    <name type="common">Greater mouse-eared bat</name>
    <name type="synonym">Vespertilio myotis</name>
    <dbReference type="NCBI Taxonomy" id="51298"/>
    <lineage>
        <taxon>Eukaryota</taxon>
        <taxon>Metazoa</taxon>
        <taxon>Chordata</taxon>
        <taxon>Craniata</taxon>
        <taxon>Vertebrata</taxon>
        <taxon>Euteleostomi</taxon>
        <taxon>Mammalia</taxon>
        <taxon>Eutheria</taxon>
        <taxon>Laurasiatheria</taxon>
        <taxon>Chiroptera</taxon>
        <taxon>Yangochiroptera</taxon>
        <taxon>Vespertilionidae</taxon>
        <taxon>Myotis</taxon>
    </lineage>
</organism>
<proteinExistence type="predicted"/>
<dbReference type="EMBL" id="JABWUV010000006">
    <property type="protein sequence ID" value="KAF6349183.1"/>
    <property type="molecule type" value="Genomic_DNA"/>
</dbReference>
<accession>A0A7J7XHK8</accession>
<evidence type="ECO:0000256" key="1">
    <source>
        <dbReference type="SAM" id="MobiDB-lite"/>
    </source>
</evidence>
<evidence type="ECO:0000313" key="2">
    <source>
        <dbReference type="EMBL" id="KAF6349183.1"/>
    </source>
</evidence>
<name>A0A7J7XHK8_MYOMY</name>
<keyword evidence="3" id="KW-1185">Reference proteome</keyword>
<gene>
    <name evidence="2" type="ORF">mMyoMyo1_011739</name>
</gene>
<comment type="caution">
    <text evidence="2">The sequence shown here is derived from an EMBL/GenBank/DDBJ whole genome shotgun (WGS) entry which is preliminary data.</text>
</comment>
<dbReference type="AlphaFoldDB" id="A0A7J7XHK8"/>
<feature type="compositionally biased region" description="Basic and acidic residues" evidence="1">
    <location>
        <begin position="1"/>
        <end position="12"/>
    </location>
</feature>
<dbReference type="Proteomes" id="UP000527355">
    <property type="component" value="Unassembled WGS sequence"/>
</dbReference>
<evidence type="ECO:0000313" key="3">
    <source>
        <dbReference type="Proteomes" id="UP000527355"/>
    </source>
</evidence>
<feature type="compositionally biased region" description="Low complexity" evidence="1">
    <location>
        <begin position="19"/>
        <end position="29"/>
    </location>
</feature>